<dbReference type="PANTHER" id="PTHR24388:SF43">
    <property type="entry name" value="ZINC FINGER PROTEIN 513"/>
    <property type="match status" value="1"/>
</dbReference>
<dbReference type="PANTHER" id="PTHR24388">
    <property type="entry name" value="ZINC FINGER PROTEIN"/>
    <property type="match status" value="1"/>
</dbReference>
<evidence type="ECO:0000256" key="3">
    <source>
        <dbReference type="ARBA" id="ARBA00022723"/>
    </source>
</evidence>
<feature type="compositionally biased region" description="Acidic residues" evidence="12">
    <location>
        <begin position="497"/>
        <end position="515"/>
    </location>
</feature>
<dbReference type="FunFam" id="3.30.160.60:FF:000145">
    <property type="entry name" value="Zinc finger protein 574"/>
    <property type="match status" value="1"/>
</dbReference>
<dbReference type="RefSeq" id="XP_035685518.1">
    <property type="nucleotide sequence ID" value="XM_035829625.1"/>
</dbReference>
<keyword evidence="6" id="KW-0862">Zinc</keyword>
<evidence type="ECO:0000256" key="5">
    <source>
        <dbReference type="ARBA" id="ARBA00022771"/>
    </source>
</evidence>
<feature type="domain" description="C2H2-type" evidence="13">
    <location>
        <begin position="423"/>
        <end position="450"/>
    </location>
</feature>
<evidence type="ECO:0000256" key="11">
    <source>
        <dbReference type="PROSITE-ProRule" id="PRU00042"/>
    </source>
</evidence>
<evidence type="ECO:0000313" key="14">
    <source>
        <dbReference type="Proteomes" id="UP000001554"/>
    </source>
</evidence>
<dbReference type="Pfam" id="PF00096">
    <property type="entry name" value="zf-C2H2"/>
    <property type="match status" value="3"/>
</dbReference>
<dbReference type="FunFam" id="3.30.160.60:FF:001156">
    <property type="entry name" value="Zinc finger protein 407"/>
    <property type="match status" value="1"/>
</dbReference>
<comment type="similarity">
    <text evidence="2">Belongs to the krueppel C2H2-type zinc-finger protein family.</text>
</comment>
<evidence type="ECO:0000256" key="7">
    <source>
        <dbReference type="ARBA" id="ARBA00023015"/>
    </source>
</evidence>
<feature type="domain" description="C2H2-type" evidence="13">
    <location>
        <begin position="581"/>
        <end position="608"/>
    </location>
</feature>
<proteinExistence type="inferred from homology"/>
<keyword evidence="5 11" id="KW-0863">Zinc-finger</keyword>
<feature type="domain" description="C2H2-type" evidence="13">
    <location>
        <begin position="687"/>
        <end position="711"/>
    </location>
</feature>
<dbReference type="InterPro" id="IPR013087">
    <property type="entry name" value="Znf_C2H2_type"/>
</dbReference>
<keyword evidence="9" id="KW-0804">Transcription</keyword>
<keyword evidence="3" id="KW-0479">Metal-binding</keyword>
<dbReference type="FunFam" id="3.30.160.60:FF:002764">
    <property type="entry name" value="GG18288"/>
    <property type="match status" value="1"/>
</dbReference>
<dbReference type="GO" id="GO:0003677">
    <property type="term" value="F:DNA binding"/>
    <property type="evidence" value="ECO:0007669"/>
    <property type="project" value="UniProtKB-KW"/>
</dbReference>
<dbReference type="PROSITE" id="PS00028">
    <property type="entry name" value="ZINC_FINGER_C2H2_1"/>
    <property type="match status" value="7"/>
</dbReference>
<protein>
    <submittedName>
        <fullName evidence="15">Zinc finger protein 2-like isoform X2</fullName>
    </submittedName>
</protein>
<evidence type="ECO:0000256" key="10">
    <source>
        <dbReference type="ARBA" id="ARBA00023242"/>
    </source>
</evidence>
<evidence type="ECO:0000256" key="9">
    <source>
        <dbReference type="ARBA" id="ARBA00023163"/>
    </source>
</evidence>
<feature type="region of interest" description="Disordered" evidence="12">
    <location>
        <begin position="491"/>
        <end position="516"/>
    </location>
</feature>
<dbReference type="InterPro" id="IPR036236">
    <property type="entry name" value="Znf_C2H2_sf"/>
</dbReference>
<evidence type="ECO:0000256" key="12">
    <source>
        <dbReference type="SAM" id="MobiDB-lite"/>
    </source>
</evidence>
<keyword evidence="10" id="KW-0539">Nucleus</keyword>
<accession>A0A9J7LNM7</accession>
<keyword evidence="14" id="KW-1185">Reference proteome</keyword>
<evidence type="ECO:0000313" key="15">
    <source>
        <dbReference type="RefSeq" id="XP_035685518.1"/>
    </source>
</evidence>
<feature type="region of interest" description="Disordered" evidence="12">
    <location>
        <begin position="292"/>
        <end position="365"/>
    </location>
</feature>
<feature type="domain" description="C2H2-type" evidence="13">
    <location>
        <begin position="609"/>
        <end position="637"/>
    </location>
</feature>
<dbReference type="GeneID" id="118422084"/>
<name>A0A9J7LNM7_BRAFL</name>
<keyword evidence="4" id="KW-0677">Repeat</keyword>
<feature type="domain" description="C2H2-type" evidence="13">
    <location>
        <begin position="372"/>
        <end position="394"/>
    </location>
</feature>
<sequence length="711" mass="80700">MAEGDQVTEMVADSTSLKVPVTSASAITVNGVKPRVYYQCDQCPYLSENRFALIRHYRTHTGEKPFKCKHCPSAFAQAYDLKRHSMAIHDQSKPHKCPKCEFECLRKANLVAHIRRAHSDGKPFKCSYGKCSYSTTTKKYLQVHMAIHANKERYQCSKCEYKCPHQWILTRHMRKHEREEQRAAEQAAWEAQQTKVEPESQVTVVQGQPAQAQVQMNSAQKVPVLIAKGFPPSQRPPIQKLFITPSSAQQIATIARTVVTSAIPVVGANWAPKTVSITIPVQSTSTIPVQSGNTISIQPGSTLQVQSPGTSQSQPPTVNLTTSQGNLTTSPKSPRSSSRGNAGKRRNRDDDEMSTSSAGRHSVPGSLIDKPFQCDMCGFAFTHNWLLQRHIKTHQYSGKNKQQLLARSLLRAARNQLERPRPFKCEECGFAFIQNWLLQRHLRSHAARRMKQQEQGTYFAGKMITQVQHQPQQLIQGQTFAPQTITVQQNTFKQEISDSEEDSEDDDVYSDEDDSLSPIPASKLQEYQCNFCPFQANNGLSLANHLRIHSDKTFQCNVCEFSTRNRKDYVTHVQEHANKKHHCSFCSLTFESGIGLSNHIRGHMGENKYRCDHCPFSTNQRRVLERHVKRSHTRKPLQPTMIIKPNLAPISQPQESLHADLGPSDIGQEVTVGLDGEEELEYESVIFECRYCGRQFDIQEEWVRHTQRHMW</sequence>
<keyword evidence="8" id="KW-0238">DNA-binding</keyword>
<dbReference type="GO" id="GO:0008270">
    <property type="term" value="F:zinc ion binding"/>
    <property type="evidence" value="ECO:0007669"/>
    <property type="project" value="UniProtKB-KW"/>
</dbReference>
<comment type="subcellular location">
    <subcellularLocation>
        <location evidence="1">Nucleus</location>
    </subcellularLocation>
</comment>
<reference evidence="14" key="1">
    <citation type="journal article" date="2020" name="Nat. Ecol. Evol.">
        <title>Deeply conserved synteny resolves early events in vertebrate evolution.</title>
        <authorList>
            <person name="Simakov O."/>
            <person name="Marletaz F."/>
            <person name="Yue J.X."/>
            <person name="O'Connell B."/>
            <person name="Jenkins J."/>
            <person name="Brandt A."/>
            <person name="Calef R."/>
            <person name="Tung C.H."/>
            <person name="Huang T.K."/>
            <person name="Schmutz J."/>
            <person name="Satoh N."/>
            <person name="Yu J.K."/>
            <person name="Putnam N.H."/>
            <person name="Green R.E."/>
            <person name="Rokhsar D.S."/>
        </authorList>
    </citation>
    <scope>NUCLEOTIDE SEQUENCE [LARGE SCALE GENOMIC DNA]</scope>
    <source>
        <strain evidence="14">S238N-H82</strain>
    </source>
</reference>
<evidence type="ECO:0000256" key="1">
    <source>
        <dbReference type="ARBA" id="ARBA00004123"/>
    </source>
</evidence>
<feature type="domain" description="C2H2-type" evidence="13">
    <location>
        <begin position="38"/>
        <end position="65"/>
    </location>
</feature>
<dbReference type="SUPFAM" id="SSF57667">
    <property type="entry name" value="beta-beta-alpha zinc fingers"/>
    <property type="match status" value="6"/>
</dbReference>
<dbReference type="Proteomes" id="UP000001554">
    <property type="component" value="Chromosome 8"/>
</dbReference>
<feature type="compositionally biased region" description="Polar residues" evidence="12">
    <location>
        <begin position="292"/>
        <end position="327"/>
    </location>
</feature>
<evidence type="ECO:0000256" key="2">
    <source>
        <dbReference type="ARBA" id="ARBA00006991"/>
    </source>
</evidence>
<feature type="domain" description="C2H2-type" evidence="13">
    <location>
        <begin position="95"/>
        <end position="123"/>
    </location>
</feature>
<evidence type="ECO:0000259" key="13">
    <source>
        <dbReference type="PROSITE" id="PS50157"/>
    </source>
</evidence>
<feature type="domain" description="C2H2-type" evidence="13">
    <location>
        <begin position="154"/>
        <end position="181"/>
    </location>
</feature>
<evidence type="ECO:0000256" key="4">
    <source>
        <dbReference type="ARBA" id="ARBA00022737"/>
    </source>
</evidence>
<feature type="domain" description="C2H2-type" evidence="13">
    <location>
        <begin position="66"/>
        <end position="94"/>
    </location>
</feature>
<evidence type="ECO:0000256" key="8">
    <source>
        <dbReference type="ARBA" id="ARBA00023125"/>
    </source>
</evidence>
<dbReference type="PROSITE" id="PS50157">
    <property type="entry name" value="ZINC_FINGER_C2H2_2"/>
    <property type="match status" value="10"/>
</dbReference>
<dbReference type="AlphaFoldDB" id="A0A9J7LNM7"/>
<dbReference type="SMART" id="SM00355">
    <property type="entry name" value="ZnF_C2H2"/>
    <property type="match status" value="12"/>
</dbReference>
<reference evidence="15" key="2">
    <citation type="submission" date="2025-08" db="UniProtKB">
        <authorList>
            <consortium name="RefSeq"/>
        </authorList>
    </citation>
    <scope>IDENTIFICATION</scope>
    <source>
        <strain evidence="15">S238N-H82</strain>
        <tissue evidence="15">Testes</tissue>
    </source>
</reference>
<dbReference type="GO" id="GO:0005634">
    <property type="term" value="C:nucleus"/>
    <property type="evidence" value="ECO:0007669"/>
    <property type="project" value="UniProtKB-SubCell"/>
</dbReference>
<gene>
    <name evidence="15" type="primary">LOC118422084</name>
</gene>
<evidence type="ECO:0000256" key="6">
    <source>
        <dbReference type="ARBA" id="ARBA00022833"/>
    </source>
</evidence>
<feature type="compositionally biased region" description="Low complexity" evidence="12">
    <location>
        <begin position="328"/>
        <end position="339"/>
    </location>
</feature>
<feature type="domain" description="C2H2-type" evidence="13">
    <location>
        <begin position="124"/>
        <end position="153"/>
    </location>
</feature>
<keyword evidence="7" id="KW-0805">Transcription regulation</keyword>
<dbReference type="InterPro" id="IPR050527">
    <property type="entry name" value="Snail/Krueppel_Znf"/>
</dbReference>
<organism evidence="14 15">
    <name type="scientific">Branchiostoma floridae</name>
    <name type="common">Florida lancelet</name>
    <name type="synonym">Amphioxus</name>
    <dbReference type="NCBI Taxonomy" id="7739"/>
    <lineage>
        <taxon>Eukaryota</taxon>
        <taxon>Metazoa</taxon>
        <taxon>Chordata</taxon>
        <taxon>Cephalochordata</taxon>
        <taxon>Leptocardii</taxon>
        <taxon>Amphioxiformes</taxon>
        <taxon>Branchiostomatidae</taxon>
        <taxon>Branchiostoma</taxon>
    </lineage>
</organism>
<dbReference type="Gene3D" id="3.30.160.60">
    <property type="entry name" value="Classic Zinc Finger"/>
    <property type="match status" value="8"/>
</dbReference>